<keyword evidence="10" id="KW-1185">Reference proteome</keyword>
<evidence type="ECO:0000313" key="10">
    <source>
        <dbReference type="Proteomes" id="UP001140453"/>
    </source>
</evidence>
<keyword evidence="2" id="KW-0813">Transport</keyword>
<protein>
    <recommendedName>
        <fullName evidence="8">Amino acid permease/ SLC12A domain-containing protein</fullName>
    </recommendedName>
</protein>
<dbReference type="PANTHER" id="PTHR43341:SF26">
    <property type="entry name" value="GENERAL AMINO ACID PERMEASE AGP3"/>
    <property type="match status" value="1"/>
</dbReference>
<accession>A0A9W8YMC5</accession>
<comment type="subcellular location">
    <subcellularLocation>
        <location evidence="1">Membrane</location>
        <topology evidence="1">Multi-pass membrane protein</topology>
    </subcellularLocation>
</comment>
<gene>
    <name evidence="9" type="ORF">N0V93_008253</name>
</gene>
<organism evidence="9 10">
    <name type="scientific">Gnomoniopsis smithogilvyi</name>
    <dbReference type="NCBI Taxonomy" id="1191159"/>
    <lineage>
        <taxon>Eukaryota</taxon>
        <taxon>Fungi</taxon>
        <taxon>Dikarya</taxon>
        <taxon>Ascomycota</taxon>
        <taxon>Pezizomycotina</taxon>
        <taxon>Sordariomycetes</taxon>
        <taxon>Sordariomycetidae</taxon>
        <taxon>Diaporthales</taxon>
        <taxon>Gnomoniaceae</taxon>
        <taxon>Gnomoniopsis</taxon>
    </lineage>
</organism>
<dbReference type="GO" id="GO:0016020">
    <property type="term" value="C:membrane"/>
    <property type="evidence" value="ECO:0007669"/>
    <property type="project" value="UniProtKB-SubCell"/>
</dbReference>
<feature type="transmembrane region" description="Helical" evidence="7">
    <location>
        <begin position="268"/>
        <end position="286"/>
    </location>
</feature>
<evidence type="ECO:0000256" key="4">
    <source>
        <dbReference type="ARBA" id="ARBA00022970"/>
    </source>
</evidence>
<keyword evidence="6 7" id="KW-0472">Membrane</keyword>
<evidence type="ECO:0000256" key="1">
    <source>
        <dbReference type="ARBA" id="ARBA00004141"/>
    </source>
</evidence>
<feature type="transmembrane region" description="Helical" evidence="7">
    <location>
        <begin position="436"/>
        <end position="458"/>
    </location>
</feature>
<feature type="transmembrane region" description="Helical" evidence="7">
    <location>
        <begin position="366"/>
        <end position="386"/>
    </location>
</feature>
<evidence type="ECO:0000256" key="3">
    <source>
        <dbReference type="ARBA" id="ARBA00022692"/>
    </source>
</evidence>
<feature type="transmembrane region" description="Helical" evidence="7">
    <location>
        <begin position="470"/>
        <end position="490"/>
    </location>
</feature>
<dbReference type="InterPro" id="IPR050524">
    <property type="entry name" value="APC_YAT"/>
</dbReference>
<dbReference type="PROSITE" id="PS00218">
    <property type="entry name" value="AMINO_ACID_PERMEASE_1"/>
    <property type="match status" value="1"/>
</dbReference>
<evidence type="ECO:0000256" key="7">
    <source>
        <dbReference type="SAM" id="Phobius"/>
    </source>
</evidence>
<feature type="transmembrane region" description="Helical" evidence="7">
    <location>
        <begin position="228"/>
        <end position="247"/>
    </location>
</feature>
<evidence type="ECO:0000256" key="5">
    <source>
        <dbReference type="ARBA" id="ARBA00022989"/>
    </source>
</evidence>
<feature type="transmembrane region" description="Helical" evidence="7">
    <location>
        <begin position="46"/>
        <end position="67"/>
    </location>
</feature>
<dbReference type="OrthoDB" id="3900342at2759"/>
<feature type="transmembrane region" description="Helical" evidence="7">
    <location>
        <begin position="188"/>
        <end position="208"/>
    </location>
</feature>
<keyword evidence="5 7" id="KW-1133">Transmembrane helix</keyword>
<dbReference type="Pfam" id="PF00324">
    <property type="entry name" value="AA_permease"/>
    <property type="match status" value="1"/>
</dbReference>
<dbReference type="GO" id="GO:0015171">
    <property type="term" value="F:amino acid transmembrane transporter activity"/>
    <property type="evidence" value="ECO:0007669"/>
    <property type="project" value="TreeGrafter"/>
</dbReference>
<evidence type="ECO:0000313" key="9">
    <source>
        <dbReference type="EMBL" id="KAJ4387656.1"/>
    </source>
</evidence>
<dbReference type="FunFam" id="1.20.1740.10:FF:000001">
    <property type="entry name" value="Amino acid permease"/>
    <property type="match status" value="1"/>
</dbReference>
<keyword evidence="4" id="KW-0029">Amino-acid transport</keyword>
<name>A0A9W8YMC5_9PEZI</name>
<feature type="domain" description="Amino acid permease/ SLC12A" evidence="8">
    <location>
        <begin position="45"/>
        <end position="495"/>
    </location>
</feature>
<keyword evidence="3 7" id="KW-0812">Transmembrane</keyword>
<dbReference type="InterPro" id="IPR004841">
    <property type="entry name" value="AA-permease/SLC12A_dom"/>
</dbReference>
<reference evidence="9" key="1">
    <citation type="submission" date="2022-10" db="EMBL/GenBank/DDBJ databases">
        <title>Tapping the CABI collections for fungal endophytes: first genome assemblies for Collariella, Neodidymelliopsis, Ascochyta clinopodiicola, Didymella pomorum, Didymosphaeria variabile, Neocosmospora piperis and Neocucurbitaria cava.</title>
        <authorList>
            <person name="Hill R."/>
        </authorList>
    </citation>
    <scope>NUCLEOTIDE SEQUENCE</scope>
    <source>
        <strain evidence="9">IMI 355082</strain>
    </source>
</reference>
<dbReference type="PIRSF" id="PIRSF006060">
    <property type="entry name" value="AA_transporter"/>
    <property type="match status" value="1"/>
</dbReference>
<dbReference type="Gene3D" id="1.20.1740.10">
    <property type="entry name" value="Amino acid/polyamine transporter I"/>
    <property type="match status" value="1"/>
</dbReference>
<feature type="transmembrane region" description="Helical" evidence="7">
    <location>
        <begin position="155"/>
        <end position="176"/>
    </location>
</feature>
<feature type="transmembrane region" description="Helical" evidence="7">
    <location>
        <begin position="73"/>
        <end position="93"/>
    </location>
</feature>
<feature type="transmembrane region" description="Helical" evidence="7">
    <location>
        <begin position="392"/>
        <end position="415"/>
    </location>
</feature>
<evidence type="ECO:0000256" key="6">
    <source>
        <dbReference type="ARBA" id="ARBA00023136"/>
    </source>
</evidence>
<evidence type="ECO:0000259" key="8">
    <source>
        <dbReference type="Pfam" id="PF00324"/>
    </source>
</evidence>
<dbReference type="EMBL" id="JAPEVB010000005">
    <property type="protein sequence ID" value="KAJ4387656.1"/>
    <property type="molecule type" value="Genomic_DNA"/>
</dbReference>
<proteinExistence type="predicted"/>
<sequence length="540" mass="59376">MATYEKGAANEAIASSDTAQGTSENMLHNGNVIDDGLQRGLKNRHLTMISFGGVVGASIWYGTGYAIAYSGPVGALICFFIIGVDVYFVMQCLGEMSTLFPVQGAFIELASRFVDPSLGFSLGWNYFYLWVTNVASDFNNSSIIMGYWTDKVPTYGWILIWWAFYQGTCLLGVVVWGEMEFYLACWKLMCILGGFLCAILLNTGAIGGNYIGFEYWRDPGPIANGINGFGQSFLLAAVYYCGTEMLAITAAESKNPSRDLPKAIKQTFWRVLIVFMGLVFFAGIIVPSNSDDLLTAATKSGTSPWTIAFVKAGVPQMGNVVNVVMITAQLSSMNSALYVASRSLVSLAKESRAPKFFAKTTKNGTPVNALVFSNLLGLIAMLNYKAGPGKVFSYLITISGSATYIAWAVIGITHIRFRKGWAVQGHRVADLPFKALWYPYGTYFVVFINTFLVFIAGYSVFVDGFHPVDFVINYLVIAVFVMLFCGWKIVKQTKIVPLLEMDLKTGRRDLPSVVVESDGDQEDKAIPFYVKAKHLVFRKA</sequence>
<dbReference type="PANTHER" id="PTHR43341">
    <property type="entry name" value="AMINO ACID PERMEASE"/>
    <property type="match status" value="1"/>
</dbReference>
<comment type="caution">
    <text evidence="9">The sequence shown here is derived from an EMBL/GenBank/DDBJ whole genome shotgun (WGS) entry which is preliminary data.</text>
</comment>
<dbReference type="Proteomes" id="UP001140453">
    <property type="component" value="Unassembled WGS sequence"/>
</dbReference>
<evidence type="ECO:0000256" key="2">
    <source>
        <dbReference type="ARBA" id="ARBA00022448"/>
    </source>
</evidence>
<dbReference type="AlphaFoldDB" id="A0A9W8YMC5"/>
<dbReference type="InterPro" id="IPR004840">
    <property type="entry name" value="Amino_acid_permease_CS"/>
</dbReference>